<sequence>MLVRNLNTSQGLCNRTRLICISFRRNVIEAQIATGTHIGEIVLLPRITITSKKSECPIEFQCTQFPIRLAFSMTINKAQGQTFDTIGLYLRNPVFTHGLLYVAFLRVKTPNSIFITLGRNESTINGQEERQKAASKASLKSANTERTTESVRRTIKRVREENAALKKKCYIYDTYYEKVDEEALKNKFSQENLNSEDKSMKNQYSQESSDPHISNAMLEINTFSAATSQGDSDMGVCESEQGEFICMIACANCMDTLYNNYGCHFVDELINKLEKEKIKYKRFFKNFFEYHINNSIASERDDTQIIEYCSNKLDKLIETYQELYIKEQQNDEYTDEE</sequence>
<keyword evidence="4" id="KW-1185">Reference proteome</keyword>
<dbReference type="AlphaFoldDB" id="A0A8H7RSH6"/>
<accession>A0A8H7RSH6</accession>
<dbReference type="PANTHER" id="PTHR23274:SF51">
    <property type="entry name" value="OS03G0423850 PROTEIN"/>
    <property type="match status" value="1"/>
</dbReference>
<dbReference type="InterPro" id="IPR049163">
    <property type="entry name" value="Pif1-like_2B_dom"/>
</dbReference>
<dbReference type="OrthoDB" id="3691720at2759"/>
<dbReference type="GO" id="GO:0005657">
    <property type="term" value="C:replication fork"/>
    <property type="evidence" value="ECO:0007669"/>
    <property type="project" value="TreeGrafter"/>
</dbReference>
<proteinExistence type="predicted"/>
<protein>
    <recommendedName>
        <fullName evidence="2">DNA helicase Pif1-like 2B domain-containing protein</fullName>
    </recommendedName>
</protein>
<dbReference type="Proteomes" id="UP000646827">
    <property type="component" value="Unassembled WGS sequence"/>
</dbReference>
<evidence type="ECO:0000313" key="3">
    <source>
        <dbReference type="EMBL" id="KAG2215865.1"/>
    </source>
</evidence>
<dbReference type="GO" id="GO:0006260">
    <property type="term" value="P:DNA replication"/>
    <property type="evidence" value="ECO:0007669"/>
    <property type="project" value="TreeGrafter"/>
</dbReference>
<reference evidence="3 4" key="1">
    <citation type="submission" date="2020-12" db="EMBL/GenBank/DDBJ databases">
        <title>Metabolic potential, ecology and presence of endohyphal bacteria is reflected in genomic diversity of Mucoromycotina.</title>
        <authorList>
            <person name="Muszewska A."/>
            <person name="Okrasinska A."/>
            <person name="Steczkiewicz K."/>
            <person name="Drgas O."/>
            <person name="Orlowska M."/>
            <person name="Perlinska-Lenart U."/>
            <person name="Aleksandrzak-Piekarczyk T."/>
            <person name="Szatraj K."/>
            <person name="Zielenkiewicz U."/>
            <person name="Pilsyk S."/>
            <person name="Malc E."/>
            <person name="Mieczkowski P."/>
            <person name="Kruszewska J.S."/>
            <person name="Biernat P."/>
            <person name="Pawlowska J."/>
        </authorList>
    </citation>
    <scope>NUCLEOTIDE SEQUENCE [LARGE SCALE GENOMIC DNA]</scope>
    <source>
        <strain evidence="3 4">CBS 142.35</strain>
    </source>
</reference>
<name>A0A8H7RSH6_9FUNG</name>
<evidence type="ECO:0000259" key="2">
    <source>
        <dbReference type="Pfam" id="PF21530"/>
    </source>
</evidence>
<dbReference type="EMBL" id="JAEPRB010000479">
    <property type="protein sequence ID" value="KAG2215865.1"/>
    <property type="molecule type" value="Genomic_DNA"/>
</dbReference>
<evidence type="ECO:0000256" key="1">
    <source>
        <dbReference type="SAM" id="MobiDB-lite"/>
    </source>
</evidence>
<dbReference type="PANTHER" id="PTHR23274">
    <property type="entry name" value="DNA HELICASE-RELATED"/>
    <property type="match status" value="1"/>
</dbReference>
<dbReference type="Pfam" id="PF21530">
    <property type="entry name" value="Pif1_2B_dom"/>
    <property type="match status" value="1"/>
</dbReference>
<evidence type="ECO:0000313" key="4">
    <source>
        <dbReference type="Proteomes" id="UP000646827"/>
    </source>
</evidence>
<gene>
    <name evidence="3" type="ORF">INT45_004468</name>
</gene>
<dbReference type="InterPro" id="IPR027417">
    <property type="entry name" value="P-loop_NTPase"/>
</dbReference>
<dbReference type="SUPFAM" id="SSF52540">
    <property type="entry name" value="P-loop containing nucleoside triphosphate hydrolases"/>
    <property type="match status" value="1"/>
</dbReference>
<comment type="caution">
    <text evidence="3">The sequence shown here is derived from an EMBL/GenBank/DDBJ whole genome shotgun (WGS) entry which is preliminary data.</text>
</comment>
<feature type="region of interest" description="Disordered" evidence="1">
    <location>
        <begin position="125"/>
        <end position="151"/>
    </location>
</feature>
<organism evidence="3 4">
    <name type="scientific">Circinella minor</name>
    <dbReference type="NCBI Taxonomy" id="1195481"/>
    <lineage>
        <taxon>Eukaryota</taxon>
        <taxon>Fungi</taxon>
        <taxon>Fungi incertae sedis</taxon>
        <taxon>Mucoromycota</taxon>
        <taxon>Mucoromycotina</taxon>
        <taxon>Mucoromycetes</taxon>
        <taxon>Mucorales</taxon>
        <taxon>Lichtheimiaceae</taxon>
        <taxon>Circinella</taxon>
    </lineage>
</organism>
<feature type="domain" description="DNA helicase Pif1-like 2B" evidence="2">
    <location>
        <begin position="1"/>
        <end position="23"/>
    </location>
</feature>
<dbReference type="CDD" id="cd18809">
    <property type="entry name" value="SF1_C_RecD"/>
    <property type="match status" value="1"/>
</dbReference>